<dbReference type="GO" id="GO:0005829">
    <property type="term" value="C:cytosol"/>
    <property type="evidence" value="ECO:0007669"/>
    <property type="project" value="TreeGrafter"/>
</dbReference>
<evidence type="ECO:0000256" key="2">
    <source>
        <dbReference type="ARBA" id="ARBA00023125"/>
    </source>
</evidence>
<evidence type="ECO:0000313" key="5">
    <source>
        <dbReference type="EMBL" id="SKD10466.1"/>
    </source>
</evidence>
<feature type="domain" description="HTH cro/C1-type" evidence="4">
    <location>
        <begin position="15"/>
        <end position="69"/>
    </location>
</feature>
<dbReference type="SMART" id="SM00530">
    <property type="entry name" value="HTH_XRE"/>
    <property type="match status" value="1"/>
</dbReference>
<reference evidence="5 6" key="1">
    <citation type="submission" date="2017-02" db="EMBL/GenBank/DDBJ databases">
        <authorList>
            <person name="Peterson S.W."/>
        </authorList>
    </citation>
    <scope>NUCLEOTIDE SEQUENCE [LARGE SCALE GENOMIC DNA]</scope>
    <source>
        <strain evidence="5 6">DSM 18108</strain>
    </source>
</reference>
<organism evidence="5 6">
    <name type="scientific">Chitinophaga ginsengisegetis</name>
    <dbReference type="NCBI Taxonomy" id="393003"/>
    <lineage>
        <taxon>Bacteria</taxon>
        <taxon>Pseudomonadati</taxon>
        <taxon>Bacteroidota</taxon>
        <taxon>Chitinophagia</taxon>
        <taxon>Chitinophagales</taxon>
        <taxon>Chitinophagaceae</taxon>
        <taxon>Chitinophaga</taxon>
    </lineage>
</organism>
<dbReference type="CDD" id="cd00093">
    <property type="entry name" value="HTH_XRE"/>
    <property type="match status" value="1"/>
</dbReference>
<protein>
    <submittedName>
        <fullName evidence="5">Helix-turn-helix</fullName>
    </submittedName>
</protein>
<keyword evidence="3" id="KW-0804">Transcription</keyword>
<evidence type="ECO:0000256" key="3">
    <source>
        <dbReference type="ARBA" id="ARBA00023163"/>
    </source>
</evidence>
<name>A0A1T5PCS5_9BACT</name>
<dbReference type="InterPro" id="IPR010982">
    <property type="entry name" value="Lambda_DNA-bd_dom_sf"/>
</dbReference>
<accession>A0A1T5PCS5</accession>
<evidence type="ECO:0000313" key="6">
    <source>
        <dbReference type="Proteomes" id="UP000190166"/>
    </source>
</evidence>
<dbReference type="SUPFAM" id="SSF47413">
    <property type="entry name" value="lambda repressor-like DNA-binding domains"/>
    <property type="match status" value="1"/>
</dbReference>
<dbReference type="EMBL" id="FUZZ01000007">
    <property type="protein sequence ID" value="SKD10466.1"/>
    <property type="molecule type" value="Genomic_DNA"/>
</dbReference>
<proteinExistence type="predicted"/>
<gene>
    <name evidence="5" type="ORF">SAMN05660461_6383</name>
</gene>
<dbReference type="PANTHER" id="PTHR46797:SF23">
    <property type="entry name" value="HTH-TYPE TRANSCRIPTIONAL REGULATOR SUTR"/>
    <property type="match status" value="1"/>
</dbReference>
<dbReference type="PROSITE" id="PS50943">
    <property type="entry name" value="HTH_CROC1"/>
    <property type="match status" value="1"/>
</dbReference>
<dbReference type="Gene3D" id="1.10.260.40">
    <property type="entry name" value="lambda repressor-like DNA-binding domains"/>
    <property type="match status" value="1"/>
</dbReference>
<evidence type="ECO:0000259" key="4">
    <source>
        <dbReference type="PROSITE" id="PS50943"/>
    </source>
</evidence>
<dbReference type="AlphaFoldDB" id="A0A1T5PCS5"/>
<dbReference type="Pfam" id="PF01381">
    <property type="entry name" value="HTH_3"/>
    <property type="match status" value="1"/>
</dbReference>
<dbReference type="RefSeq" id="WP_079473625.1">
    <property type="nucleotide sequence ID" value="NZ_FUZZ01000007.1"/>
</dbReference>
<keyword evidence="1" id="KW-0805">Transcription regulation</keyword>
<dbReference type="PANTHER" id="PTHR46797">
    <property type="entry name" value="HTH-TYPE TRANSCRIPTIONAL REGULATOR"/>
    <property type="match status" value="1"/>
</dbReference>
<evidence type="ECO:0000256" key="1">
    <source>
        <dbReference type="ARBA" id="ARBA00023015"/>
    </source>
</evidence>
<keyword evidence="6" id="KW-1185">Reference proteome</keyword>
<keyword evidence="2" id="KW-0238">DNA-binding</keyword>
<dbReference type="STRING" id="393003.SAMN05660461_6383"/>
<sequence>MNNNQEALILLGAKLRYLRQQKGWSLRQMDAHCNIEFSNLGQIEKGKVDIRFSTIIRLAKVLNIPPRDLFDYPDQE</sequence>
<dbReference type="InterPro" id="IPR050807">
    <property type="entry name" value="TransReg_Diox_bact_type"/>
</dbReference>
<dbReference type="GO" id="GO:0003700">
    <property type="term" value="F:DNA-binding transcription factor activity"/>
    <property type="evidence" value="ECO:0007669"/>
    <property type="project" value="TreeGrafter"/>
</dbReference>
<dbReference type="GO" id="GO:0003677">
    <property type="term" value="F:DNA binding"/>
    <property type="evidence" value="ECO:0007669"/>
    <property type="project" value="UniProtKB-KW"/>
</dbReference>
<dbReference type="InterPro" id="IPR001387">
    <property type="entry name" value="Cro/C1-type_HTH"/>
</dbReference>
<dbReference type="Proteomes" id="UP000190166">
    <property type="component" value="Unassembled WGS sequence"/>
</dbReference>